<organism evidence="1 2">
    <name type="scientific">Aureobasidium pullulans</name>
    <name type="common">Black yeast</name>
    <name type="synonym">Pullularia pullulans</name>
    <dbReference type="NCBI Taxonomy" id="5580"/>
    <lineage>
        <taxon>Eukaryota</taxon>
        <taxon>Fungi</taxon>
        <taxon>Dikarya</taxon>
        <taxon>Ascomycota</taxon>
        <taxon>Pezizomycotina</taxon>
        <taxon>Dothideomycetes</taxon>
        <taxon>Dothideomycetidae</taxon>
        <taxon>Dothideales</taxon>
        <taxon>Saccotheciaceae</taxon>
        <taxon>Aureobasidium</taxon>
    </lineage>
</organism>
<evidence type="ECO:0008006" key="3">
    <source>
        <dbReference type="Google" id="ProtNLM"/>
    </source>
</evidence>
<comment type="caution">
    <text evidence="1">The sequence shown here is derived from an EMBL/GenBank/DDBJ whole genome shotgun (WGS) entry which is preliminary data.</text>
</comment>
<sequence length="590" mass="64680">MTSKAPLGSSIIASDTCSVASTIEEKPGDQIGRMNILLSASSMASDLSHSADKVAKDDPAIDKTPGNIKADKDLAGATKTSTASLFQFGAETSSSSFLFHPKPIAANETAAYTEREQYMRLLHTEDNTMSGAHEQLRTAPLVSLSVKQRSVTKDNKLLIFPQYALLGCRMSDSCSSEGESDPMEPEPILLNTNTPWSMFICGSQGSGKSYTLSAIIENCLYTSPKIGKLPKPLAGVVFHNNTRSSYDVCEAAHLVSLGIKVNVLVSRSNYHALWSIYRKAVSPQAARFLNIQPIVLQSQHLTAERMHRLMAFQEAKTVVPLYMEIILRILREMAITGLPFSYAAFKARLSHESLQPGQTTMMNMRLNLLESFLEPDCLVATGMPNTRPKMDIFSIAQGTLTIVDLSDPFLDSNTTCTLFDILLSLFVSSRPEAGMLVCLDEAHKFMKNTPAAEAFTDHLLTLIREQRHNACRVVIVTQEPTVSPKLLDLCSITMVHRFTSASWFVALREHLAAASDLVTTTEDGGKKRNVAAMFQKIIDLDAGESLLFAPSAVIEEVSDGKFKKLGTQHIRLKTRTRLGDDGGRSILAIR</sequence>
<evidence type="ECO:0000313" key="1">
    <source>
        <dbReference type="EMBL" id="THW57525.1"/>
    </source>
</evidence>
<proteinExistence type="predicted"/>
<dbReference type="SUPFAM" id="SSF52540">
    <property type="entry name" value="P-loop containing nucleoside triphosphate hydrolases"/>
    <property type="match status" value="1"/>
</dbReference>
<reference evidence="1 2" key="1">
    <citation type="submission" date="2018-10" db="EMBL/GenBank/DDBJ databases">
        <title>Fifty Aureobasidium pullulans genomes reveal a recombining polyextremotolerant generalist.</title>
        <authorList>
            <person name="Gostincar C."/>
            <person name="Turk M."/>
            <person name="Zajc J."/>
            <person name="Gunde-Cimerman N."/>
        </authorList>
    </citation>
    <scope>NUCLEOTIDE SEQUENCE [LARGE SCALE GENOMIC DNA]</scope>
    <source>
        <strain evidence="1 2">EXF-10659</strain>
    </source>
</reference>
<accession>A0A4S8Z2K1</accession>
<dbReference type="AlphaFoldDB" id="A0A4S8Z2K1"/>
<dbReference type="InterPro" id="IPR027417">
    <property type="entry name" value="P-loop_NTPase"/>
</dbReference>
<dbReference type="Gene3D" id="3.40.50.300">
    <property type="entry name" value="P-loop containing nucleotide triphosphate hydrolases"/>
    <property type="match status" value="1"/>
</dbReference>
<dbReference type="Proteomes" id="UP000308802">
    <property type="component" value="Unassembled WGS sequence"/>
</dbReference>
<name>A0A4S8Z2K1_AURPU</name>
<protein>
    <recommendedName>
        <fullName evidence="3">P-loop containing nucleoside triphosphate hydrolase protein</fullName>
    </recommendedName>
</protein>
<dbReference type="EMBL" id="QZAO01000827">
    <property type="protein sequence ID" value="THW57525.1"/>
    <property type="molecule type" value="Genomic_DNA"/>
</dbReference>
<evidence type="ECO:0000313" key="2">
    <source>
        <dbReference type="Proteomes" id="UP000308802"/>
    </source>
</evidence>
<gene>
    <name evidence="1" type="ORF">D6D19_10522</name>
</gene>